<evidence type="ECO:0000313" key="3">
    <source>
        <dbReference type="EMBL" id="MBJ6726296.1"/>
    </source>
</evidence>
<organism evidence="3 4">
    <name type="scientific">Geomesophilobacter sediminis</name>
    <dbReference type="NCBI Taxonomy" id="2798584"/>
    <lineage>
        <taxon>Bacteria</taxon>
        <taxon>Pseudomonadati</taxon>
        <taxon>Thermodesulfobacteriota</taxon>
        <taxon>Desulfuromonadia</taxon>
        <taxon>Geobacterales</taxon>
        <taxon>Geobacteraceae</taxon>
        <taxon>Geomesophilobacter</taxon>
    </lineage>
</organism>
<keyword evidence="2" id="KW-0732">Signal</keyword>
<evidence type="ECO:0000256" key="2">
    <source>
        <dbReference type="SAM" id="SignalP"/>
    </source>
</evidence>
<dbReference type="InterPro" id="IPR011990">
    <property type="entry name" value="TPR-like_helical_dom_sf"/>
</dbReference>
<dbReference type="EMBL" id="JAEMHM010000013">
    <property type="protein sequence ID" value="MBJ6726296.1"/>
    <property type="molecule type" value="Genomic_DNA"/>
</dbReference>
<accession>A0A8J7J939</accession>
<dbReference type="AlphaFoldDB" id="A0A8J7J939"/>
<name>A0A8J7J939_9BACT</name>
<dbReference type="Gene3D" id="1.25.40.10">
    <property type="entry name" value="Tetratricopeptide repeat domain"/>
    <property type="match status" value="2"/>
</dbReference>
<sequence>MRYLSVSAVLSCTILCSSLAAHAESTYYKGDLEIVKVSGNACGDMTPGKKLPMEMVLQHEGDRILAYFTAPDIQMGKVTGKDPATLDIEYPDPSGGTGHRISLQENPRGLTGVMHEAPLPPDGKGCNFDTATLNLIRSTDKDGADVFKKSAGRFDAQQSYNAALEAYSAGKVEASISGFEKTIRILEETQGVDSDGVLDPCLYLSVAYCAVGRYDEGYRLQDKAFGIPKEKDKRQFLRNGALVKLFNSQVERLIQEGKYDAALTLLDHAASRYPDLAGLQASRAVILVGLRRAPEACKELEKALKEDPKSDVLKESLAWCLTQQGHERYTAEDVDGAVALYRRAYLLNPKNIESVRSILAALLSNKRVAEADTFFRANAAALAKTLPPHHFNAIKGSFLREEAILVEKEGKLQQAEELYRESLKVSLDPSVPATDLARLLTKARRFPEAEKMLTEQRKLCSTDPCRNAIDASLEKEAEMNRLVSRMQ</sequence>
<dbReference type="InterPro" id="IPR019734">
    <property type="entry name" value="TPR_rpt"/>
</dbReference>
<dbReference type="Proteomes" id="UP000636888">
    <property type="component" value="Unassembled WGS sequence"/>
</dbReference>
<evidence type="ECO:0000256" key="1">
    <source>
        <dbReference type="PROSITE-ProRule" id="PRU00339"/>
    </source>
</evidence>
<feature type="signal peptide" evidence="2">
    <location>
        <begin position="1"/>
        <end position="23"/>
    </location>
</feature>
<dbReference type="PROSITE" id="PS50005">
    <property type="entry name" value="TPR"/>
    <property type="match status" value="1"/>
</dbReference>
<feature type="chain" id="PRO_5035219423" evidence="2">
    <location>
        <begin position="24"/>
        <end position="487"/>
    </location>
</feature>
<gene>
    <name evidence="3" type="ORF">JFN93_16400</name>
</gene>
<proteinExistence type="predicted"/>
<dbReference type="SMART" id="SM00028">
    <property type="entry name" value="TPR"/>
    <property type="match status" value="5"/>
</dbReference>
<keyword evidence="4" id="KW-1185">Reference proteome</keyword>
<keyword evidence="1" id="KW-0802">TPR repeat</keyword>
<dbReference type="Pfam" id="PF14559">
    <property type="entry name" value="TPR_19"/>
    <property type="match status" value="1"/>
</dbReference>
<dbReference type="RefSeq" id="WP_199385195.1">
    <property type="nucleotide sequence ID" value="NZ_JAEMHM010000013.1"/>
</dbReference>
<reference evidence="3" key="1">
    <citation type="submission" date="2020-12" db="EMBL/GenBank/DDBJ databases">
        <title>Geomonas sp. Red875, isolated from river sediment.</title>
        <authorList>
            <person name="Xu Z."/>
            <person name="Zhang Z."/>
            <person name="Masuda Y."/>
            <person name="Itoh H."/>
            <person name="Senoo K."/>
        </authorList>
    </citation>
    <scope>NUCLEOTIDE SEQUENCE</scope>
    <source>
        <strain evidence="3">Red875</strain>
    </source>
</reference>
<dbReference type="SUPFAM" id="SSF48452">
    <property type="entry name" value="TPR-like"/>
    <property type="match status" value="2"/>
</dbReference>
<feature type="repeat" description="TPR" evidence="1">
    <location>
        <begin position="318"/>
        <end position="351"/>
    </location>
</feature>
<comment type="caution">
    <text evidence="3">The sequence shown here is derived from an EMBL/GenBank/DDBJ whole genome shotgun (WGS) entry which is preliminary data.</text>
</comment>
<evidence type="ECO:0000313" key="4">
    <source>
        <dbReference type="Proteomes" id="UP000636888"/>
    </source>
</evidence>
<protein>
    <submittedName>
        <fullName evidence="3">Tetratricopeptide repeat protein</fullName>
    </submittedName>
</protein>